<feature type="transmembrane region" description="Helical" evidence="1">
    <location>
        <begin position="68"/>
        <end position="91"/>
    </location>
</feature>
<proteinExistence type="predicted"/>
<dbReference type="InterPro" id="IPR010559">
    <property type="entry name" value="Sig_transdc_His_kin_internal"/>
</dbReference>
<keyword evidence="1" id="KW-0812">Transmembrane</keyword>
<name>A0A1S1YS02_FLAPC</name>
<feature type="transmembrane region" description="Helical" evidence="1">
    <location>
        <begin position="111"/>
        <end position="128"/>
    </location>
</feature>
<dbReference type="Pfam" id="PF06580">
    <property type="entry name" value="His_kinase"/>
    <property type="match status" value="1"/>
</dbReference>
<dbReference type="Gene3D" id="3.30.565.10">
    <property type="entry name" value="Histidine kinase-like ATPase, C-terminal domain"/>
    <property type="match status" value="1"/>
</dbReference>
<dbReference type="PANTHER" id="PTHR34220">
    <property type="entry name" value="SENSOR HISTIDINE KINASE YPDA"/>
    <property type="match status" value="1"/>
</dbReference>
<dbReference type="GO" id="GO:0016020">
    <property type="term" value="C:membrane"/>
    <property type="evidence" value="ECO:0007669"/>
    <property type="project" value="InterPro"/>
</dbReference>
<keyword evidence="1" id="KW-0472">Membrane</keyword>
<sequence>MKNIREYIYIGLGCSLYSYFLYAPREEMVEILESPLSVVYFCLNVIAMILVGKLFSTQIKWGHSIFHTVLKGALGMWLVLAQHTYFLGLFIFKDVDPLFILDMRIKTMLLLFSYSIAILVIEYLMLAYQHFNQQHLSLLTYQRKSAQLRLEALKSQLSPHYLFNSLNTVAFLVIEDTKQADRYIRSIAQTYQFVMKYAQKALISLDEELQVVRAFAFQLQTRHGKSVEIHLDKTMQSIEGKLPPLSVQLLVENAVKHNVLSDDDPIEIHIDYIKEQQLVKVRNNTTTSPKTRISTKVGLNNLKERYALLSDQEISIQHTSTSYTVQLPLL</sequence>
<dbReference type="InterPro" id="IPR036890">
    <property type="entry name" value="HATPase_C_sf"/>
</dbReference>
<feature type="domain" description="Signal transduction histidine kinase internal region" evidence="2">
    <location>
        <begin position="149"/>
        <end position="225"/>
    </location>
</feature>
<dbReference type="STRING" id="915059.NH26_19600"/>
<protein>
    <recommendedName>
        <fullName evidence="2">Signal transduction histidine kinase internal region domain-containing protein</fullName>
    </recommendedName>
</protein>
<dbReference type="RefSeq" id="WP_044217634.1">
    <property type="nucleotide sequence ID" value="NZ_JRYR02000002.1"/>
</dbReference>
<evidence type="ECO:0000259" key="2">
    <source>
        <dbReference type="Pfam" id="PF06580"/>
    </source>
</evidence>
<evidence type="ECO:0000313" key="3">
    <source>
        <dbReference type="EMBL" id="OHX63819.1"/>
    </source>
</evidence>
<feature type="transmembrane region" description="Helical" evidence="1">
    <location>
        <begin position="36"/>
        <end position="56"/>
    </location>
</feature>
<dbReference type="Proteomes" id="UP000179797">
    <property type="component" value="Unassembled WGS sequence"/>
</dbReference>
<dbReference type="PANTHER" id="PTHR34220:SF7">
    <property type="entry name" value="SENSOR HISTIDINE KINASE YPDA"/>
    <property type="match status" value="1"/>
</dbReference>
<dbReference type="EMBL" id="JRYR02000002">
    <property type="protein sequence ID" value="OHX63819.1"/>
    <property type="molecule type" value="Genomic_DNA"/>
</dbReference>
<dbReference type="GO" id="GO:0000155">
    <property type="term" value="F:phosphorelay sensor kinase activity"/>
    <property type="evidence" value="ECO:0007669"/>
    <property type="project" value="InterPro"/>
</dbReference>
<accession>A0A1S1YS02</accession>
<gene>
    <name evidence="3" type="ORF">NH26_19600</name>
</gene>
<keyword evidence="1" id="KW-1133">Transmembrane helix</keyword>
<keyword evidence="4" id="KW-1185">Reference proteome</keyword>
<evidence type="ECO:0000313" key="4">
    <source>
        <dbReference type="Proteomes" id="UP000179797"/>
    </source>
</evidence>
<evidence type="ECO:0000256" key="1">
    <source>
        <dbReference type="SAM" id="Phobius"/>
    </source>
</evidence>
<dbReference type="InterPro" id="IPR050640">
    <property type="entry name" value="Bact_2-comp_sensor_kinase"/>
</dbReference>
<dbReference type="AlphaFoldDB" id="A0A1S1YS02"/>
<organism evidence="3 4">
    <name type="scientific">Flammeovirga pacifica</name>
    <dbReference type="NCBI Taxonomy" id="915059"/>
    <lineage>
        <taxon>Bacteria</taxon>
        <taxon>Pseudomonadati</taxon>
        <taxon>Bacteroidota</taxon>
        <taxon>Cytophagia</taxon>
        <taxon>Cytophagales</taxon>
        <taxon>Flammeovirgaceae</taxon>
        <taxon>Flammeovirga</taxon>
    </lineage>
</organism>
<dbReference type="OrthoDB" id="927174at2"/>
<feature type="transmembrane region" description="Helical" evidence="1">
    <location>
        <begin position="7"/>
        <end position="24"/>
    </location>
</feature>
<reference evidence="3 4" key="1">
    <citation type="journal article" date="2012" name="Int. J. Syst. Evol. Microbiol.">
        <title>Flammeovirga pacifica sp. nov., isolated from deep-sea sediment.</title>
        <authorList>
            <person name="Xu H."/>
            <person name="Fu Y."/>
            <person name="Yang N."/>
            <person name="Ding Z."/>
            <person name="Lai Q."/>
            <person name="Zeng R."/>
        </authorList>
    </citation>
    <scope>NUCLEOTIDE SEQUENCE [LARGE SCALE GENOMIC DNA]</scope>
    <source>
        <strain evidence="4">DSM 24597 / LMG 26175 / WPAGA1</strain>
    </source>
</reference>
<comment type="caution">
    <text evidence="3">The sequence shown here is derived from an EMBL/GenBank/DDBJ whole genome shotgun (WGS) entry which is preliminary data.</text>
</comment>